<accession>A0A6A4VTS3</accession>
<feature type="signal peptide" evidence="2">
    <location>
        <begin position="1"/>
        <end position="24"/>
    </location>
</feature>
<evidence type="ECO:0000256" key="1">
    <source>
        <dbReference type="SAM" id="MobiDB-lite"/>
    </source>
</evidence>
<feature type="chain" id="PRO_5025380226" description="Apple domain-containing protein" evidence="2">
    <location>
        <begin position="25"/>
        <end position="209"/>
    </location>
</feature>
<keyword evidence="2" id="KW-0732">Signal</keyword>
<proteinExistence type="predicted"/>
<gene>
    <name evidence="3" type="ORF">FJT64_008169</name>
</gene>
<evidence type="ECO:0000313" key="3">
    <source>
        <dbReference type="EMBL" id="KAF0294152.1"/>
    </source>
</evidence>
<protein>
    <recommendedName>
        <fullName evidence="5">Apple domain-containing protein</fullName>
    </recommendedName>
</protein>
<reference evidence="3 4" key="1">
    <citation type="submission" date="2019-07" db="EMBL/GenBank/DDBJ databases">
        <title>Draft genome assembly of a fouling barnacle, Amphibalanus amphitrite (Darwin, 1854): The first reference genome for Thecostraca.</title>
        <authorList>
            <person name="Kim W."/>
        </authorList>
    </citation>
    <scope>NUCLEOTIDE SEQUENCE [LARGE SCALE GENOMIC DNA]</scope>
    <source>
        <strain evidence="3">SNU_AA5</strain>
        <tissue evidence="3">Soma without cirri and trophi</tissue>
    </source>
</reference>
<evidence type="ECO:0000256" key="2">
    <source>
        <dbReference type="SAM" id="SignalP"/>
    </source>
</evidence>
<dbReference type="OrthoDB" id="7950296at2759"/>
<comment type="caution">
    <text evidence="3">The sequence shown here is derived from an EMBL/GenBank/DDBJ whole genome shotgun (WGS) entry which is preliminary data.</text>
</comment>
<dbReference type="EMBL" id="VIIS01001701">
    <property type="protein sequence ID" value="KAF0294152.1"/>
    <property type="molecule type" value="Genomic_DNA"/>
</dbReference>
<dbReference type="Proteomes" id="UP000440578">
    <property type="component" value="Unassembled WGS sequence"/>
</dbReference>
<sequence length="209" mass="22376">MSITTSPPLVCLLLLLSLTWLTSGVTGDDAAVFLRAGTSLSLPDASAAPHSAVWAGSLATCALACVAVHSRLCRGVTFSAAERSCLMHTACTERKLIVEPINDSGRVSYRRLFPKCTAAPQHLPIAVSPSPPPIFPTIALGSHGPEDPACRRRCSRRQPVQPPAPVQPPPPPRMPLLLLLPLPPNRTTSAWRPRHAATSRRRASSRRTP</sequence>
<feature type="compositionally biased region" description="Pro residues" evidence="1">
    <location>
        <begin position="160"/>
        <end position="174"/>
    </location>
</feature>
<dbReference type="AlphaFoldDB" id="A0A6A4VTS3"/>
<evidence type="ECO:0000313" key="4">
    <source>
        <dbReference type="Proteomes" id="UP000440578"/>
    </source>
</evidence>
<organism evidence="3 4">
    <name type="scientific">Amphibalanus amphitrite</name>
    <name type="common">Striped barnacle</name>
    <name type="synonym">Balanus amphitrite</name>
    <dbReference type="NCBI Taxonomy" id="1232801"/>
    <lineage>
        <taxon>Eukaryota</taxon>
        <taxon>Metazoa</taxon>
        <taxon>Ecdysozoa</taxon>
        <taxon>Arthropoda</taxon>
        <taxon>Crustacea</taxon>
        <taxon>Multicrustacea</taxon>
        <taxon>Cirripedia</taxon>
        <taxon>Thoracica</taxon>
        <taxon>Thoracicalcarea</taxon>
        <taxon>Balanomorpha</taxon>
        <taxon>Balanoidea</taxon>
        <taxon>Balanidae</taxon>
        <taxon>Amphibalaninae</taxon>
        <taxon>Amphibalanus</taxon>
    </lineage>
</organism>
<keyword evidence="4" id="KW-1185">Reference proteome</keyword>
<name>A0A6A4VTS3_AMPAM</name>
<evidence type="ECO:0008006" key="5">
    <source>
        <dbReference type="Google" id="ProtNLM"/>
    </source>
</evidence>
<feature type="compositionally biased region" description="Basic residues" evidence="1">
    <location>
        <begin position="192"/>
        <end position="209"/>
    </location>
</feature>
<feature type="region of interest" description="Disordered" evidence="1">
    <location>
        <begin position="141"/>
        <end position="209"/>
    </location>
</feature>